<dbReference type="Proteomes" id="UP000215335">
    <property type="component" value="Unassembled WGS sequence"/>
</dbReference>
<evidence type="ECO:0000259" key="1">
    <source>
        <dbReference type="PROSITE" id="PS50042"/>
    </source>
</evidence>
<dbReference type="Gene3D" id="2.60.120.10">
    <property type="entry name" value="Jelly Rolls"/>
    <property type="match status" value="1"/>
</dbReference>
<feature type="domain" description="Cyclic nucleotide-binding" evidence="1">
    <location>
        <begin position="1"/>
        <end position="63"/>
    </location>
</feature>
<dbReference type="PROSITE" id="PS50042">
    <property type="entry name" value="CNMP_BINDING_3"/>
    <property type="match status" value="1"/>
</dbReference>
<gene>
    <name evidence="2" type="ORF">TSAR_015407</name>
</gene>
<dbReference type="PRINTS" id="PR00103">
    <property type="entry name" value="CAMPKINASE"/>
</dbReference>
<dbReference type="SUPFAM" id="SSF51206">
    <property type="entry name" value="cAMP-binding domain-like"/>
    <property type="match status" value="1"/>
</dbReference>
<protein>
    <recommendedName>
        <fullName evidence="1">Cyclic nucleotide-binding domain-containing protein</fullName>
    </recommendedName>
</protein>
<dbReference type="InterPro" id="IPR018490">
    <property type="entry name" value="cNMP-bd_dom_sf"/>
</dbReference>
<organism evidence="2 3">
    <name type="scientific">Trichomalopsis sarcophagae</name>
    <dbReference type="NCBI Taxonomy" id="543379"/>
    <lineage>
        <taxon>Eukaryota</taxon>
        <taxon>Metazoa</taxon>
        <taxon>Ecdysozoa</taxon>
        <taxon>Arthropoda</taxon>
        <taxon>Hexapoda</taxon>
        <taxon>Insecta</taxon>
        <taxon>Pterygota</taxon>
        <taxon>Neoptera</taxon>
        <taxon>Endopterygota</taxon>
        <taxon>Hymenoptera</taxon>
        <taxon>Apocrita</taxon>
        <taxon>Proctotrupomorpha</taxon>
        <taxon>Chalcidoidea</taxon>
        <taxon>Pteromalidae</taxon>
        <taxon>Pteromalinae</taxon>
        <taxon>Trichomalopsis</taxon>
    </lineage>
</organism>
<proteinExistence type="predicted"/>
<dbReference type="Pfam" id="PF00027">
    <property type="entry name" value="cNMP_binding"/>
    <property type="match status" value="1"/>
</dbReference>
<dbReference type="STRING" id="543379.A0A232FD06"/>
<dbReference type="InterPro" id="IPR000595">
    <property type="entry name" value="cNMP-bd_dom"/>
</dbReference>
<dbReference type="CDD" id="cd00038">
    <property type="entry name" value="CAP_ED"/>
    <property type="match status" value="1"/>
</dbReference>
<dbReference type="InterPro" id="IPR014710">
    <property type="entry name" value="RmlC-like_jellyroll"/>
</dbReference>
<evidence type="ECO:0000313" key="2">
    <source>
        <dbReference type="EMBL" id="OXU28671.1"/>
    </source>
</evidence>
<keyword evidence="3" id="KW-1185">Reference proteome</keyword>
<reference evidence="2 3" key="1">
    <citation type="journal article" date="2017" name="Curr. Biol.">
        <title>The Evolution of Venom by Co-option of Single-Copy Genes.</title>
        <authorList>
            <person name="Martinson E.O."/>
            <person name="Mrinalini"/>
            <person name="Kelkar Y.D."/>
            <person name="Chang C.H."/>
            <person name="Werren J.H."/>
        </authorList>
    </citation>
    <scope>NUCLEOTIDE SEQUENCE [LARGE SCALE GENOMIC DNA]</scope>
    <source>
        <strain evidence="2 3">Alberta</strain>
        <tissue evidence="2">Whole body</tissue>
    </source>
</reference>
<accession>A0A232FD06</accession>
<dbReference type="AlphaFoldDB" id="A0A232FD06"/>
<comment type="caution">
    <text evidence="2">The sequence shown here is derived from an EMBL/GenBank/DDBJ whole genome shotgun (WGS) entry which is preliminary data.</text>
</comment>
<name>A0A232FD06_9HYME</name>
<dbReference type="EMBL" id="NNAY01000397">
    <property type="protein sequence ID" value="OXU28671.1"/>
    <property type="molecule type" value="Genomic_DNA"/>
</dbReference>
<sequence>MYPKLIKPNTLVIQEGDIGSHLYVSAEGEFDIYRGTNFQHSFGPGVAFGELALLYNTKRLRSISGTLYMIQQQKCTSTISRFIN</sequence>
<evidence type="ECO:0000313" key="3">
    <source>
        <dbReference type="Proteomes" id="UP000215335"/>
    </source>
</evidence>